<evidence type="ECO:0000256" key="1">
    <source>
        <dbReference type="SAM" id="Phobius"/>
    </source>
</evidence>
<name>U9TTH8_RHIID</name>
<dbReference type="HOGENOM" id="CLU_3107557_0_0_1"/>
<accession>U9TTH8</accession>
<protein>
    <submittedName>
        <fullName evidence="2">Uncharacterized protein</fullName>
    </submittedName>
</protein>
<keyword evidence="1" id="KW-0812">Transmembrane</keyword>
<dbReference type="AlphaFoldDB" id="U9TTH8"/>
<feature type="transmembrane region" description="Helical" evidence="1">
    <location>
        <begin position="20"/>
        <end position="50"/>
    </location>
</feature>
<sequence length="51" mass="5922">MIKHFGPPFIERSLVLVLFLSYFGLVFGLVSIFLILFHSCFVLFDLVLILF</sequence>
<dbReference type="EMBL" id="KI286013">
    <property type="protein sequence ID" value="ESA11420.1"/>
    <property type="molecule type" value="Genomic_DNA"/>
</dbReference>
<keyword evidence="1" id="KW-1133">Transmembrane helix</keyword>
<evidence type="ECO:0000313" key="2">
    <source>
        <dbReference type="EMBL" id="ESA11420.1"/>
    </source>
</evidence>
<proteinExistence type="predicted"/>
<reference evidence="2" key="1">
    <citation type="submission" date="2013-07" db="EMBL/GenBank/DDBJ databases">
        <title>The genome of an arbuscular mycorrhizal fungus provides insights into the evolution of the oldest plant symbiosis.</title>
        <authorList>
            <consortium name="DOE Joint Genome Institute"/>
            <person name="Tisserant E."/>
            <person name="Malbreil M."/>
            <person name="Kuo A."/>
            <person name="Kohler A."/>
            <person name="Symeonidi A."/>
            <person name="Balestrini R."/>
            <person name="Charron P."/>
            <person name="Duensing N."/>
            <person name="Frei-dit-Frey N."/>
            <person name="Gianinazzi-Pearson V."/>
            <person name="Gilbert B."/>
            <person name="Handa Y."/>
            <person name="Hijri M."/>
            <person name="Kaul R."/>
            <person name="Kawaguchi M."/>
            <person name="Krajinski F."/>
            <person name="Lammers P."/>
            <person name="Lapierre D."/>
            <person name="Masclaux F.G."/>
            <person name="Murat C."/>
            <person name="Morin E."/>
            <person name="Ndikumana S."/>
            <person name="Pagni M."/>
            <person name="Petitpierre D."/>
            <person name="Requena N."/>
            <person name="Rosikiewicz P."/>
            <person name="Riley R."/>
            <person name="Saito K."/>
            <person name="San Clemente H."/>
            <person name="Shapiro H."/>
            <person name="van Tuinen D."/>
            <person name="Becard G."/>
            <person name="Bonfante P."/>
            <person name="Paszkowski U."/>
            <person name="Shachar-Hill Y."/>
            <person name="Young J.P."/>
            <person name="Sanders I.R."/>
            <person name="Henrissat B."/>
            <person name="Rensing S.A."/>
            <person name="Grigoriev I.V."/>
            <person name="Corradi N."/>
            <person name="Roux C."/>
            <person name="Martin F."/>
        </authorList>
    </citation>
    <scope>NUCLEOTIDE SEQUENCE</scope>
    <source>
        <strain evidence="2">DAOM 197198</strain>
    </source>
</reference>
<organism evidence="2">
    <name type="scientific">Rhizophagus irregularis (strain DAOM 181602 / DAOM 197198 / MUCL 43194)</name>
    <name type="common">Arbuscular mycorrhizal fungus</name>
    <name type="synonym">Glomus intraradices</name>
    <dbReference type="NCBI Taxonomy" id="747089"/>
    <lineage>
        <taxon>Eukaryota</taxon>
        <taxon>Fungi</taxon>
        <taxon>Fungi incertae sedis</taxon>
        <taxon>Mucoromycota</taxon>
        <taxon>Glomeromycotina</taxon>
        <taxon>Glomeromycetes</taxon>
        <taxon>Glomerales</taxon>
        <taxon>Glomeraceae</taxon>
        <taxon>Rhizophagus</taxon>
    </lineage>
</organism>
<keyword evidence="1" id="KW-0472">Membrane</keyword>
<gene>
    <name evidence="2" type="ORF">GLOINDRAFT_28297</name>
</gene>